<comment type="caution">
    <text evidence="7">The sequence shown here is derived from an EMBL/GenBank/DDBJ whole genome shotgun (WGS) entry which is preliminary data.</text>
</comment>
<sequence length="781" mass="86806">MFNKKPAKSRNIRRKDHDSPTDMAVDSVALEIVEPIFEETKKEKKPKTKSTLKSVSEEGEEGSIQIKKSAASKRLAKERKLQLPQHLVPDHLDQATLTPPSSSYTPEALEQLRNNTPSTPAALKSIVPAADSDTDLTAEKFPTTMGVSLRGAAIPDAGAIHAAKKKRELARQGVKVRDEKEEDFISLDEYLFLVVPQTVTSLPIQAGSSTQVESRLVREEDEVGDADEEYEKYVGERMLLGKKAVKEQEKRRKAGVQELIEDAEETGDDDDEMTRWETEAIRKGGVKKKSDISVAAGGFASAPPKRESAAVPATISAPNLTDVMKRLAVTSSTLHETHRNHSTQLAQIKKDIAEIEAGREELERELERSGKRYNYYQEVRNYVADLGEFLDAKFPELEKIESEYHDIVLGRTNFVAQRRRQDDLDDLCLFADFPQDILTTLEEPEGQVDEFGRAITSRNSKAARARRRSERERRRALRTEVGGQGGEAEEGMSTDEDKAGTVQDGGRIEEIRSITLPALFSDVTEDFRTLTAVKSKFETWKSDFYDDYIKAYGSLSLPGAFEFFIRCELVTWSPFLAPQNFETMQWHTILSDYGDRDDGGAEDTDATLLNKLVEKVLIPRIVAMIDTLDVGSGAQMTNALDTVEQVLYYVEKQDAGFKVSGDQCGRPCPTDHYSRRPVGSRPDQGEGSGILAEFQDLSESAAMEILHPPRYHAVRCIRATRRRGVAEASQRRRCGVGAEDIRYHAQGTHVTTTRGDGSDVRGCGAALNGGKAEVVSNVLMV</sequence>
<dbReference type="AlphaFoldDB" id="A0A433QW78"/>
<accession>A0A433QW78</accession>
<evidence type="ECO:0000256" key="2">
    <source>
        <dbReference type="ARBA" id="ARBA00010801"/>
    </source>
</evidence>
<evidence type="ECO:0000256" key="3">
    <source>
        <dbReference type="ARBA" id="ARBA00023242"/>
    </source>
</evidence>
<dbReference type="PANTHER" id="PTHR12214:SF0">
    <property type="entry name" value="LD29489P"/>
    <property type="match status" value="1"/>
</dbReference>
<evidence type="ECO:0000313" key="8">
    <source>
        <dbReference type="Proteomes" id="UP000274822"/>
    </source>
</evidence>
<evidence type="ECO:0000256" key="4">
    <source>
        <dbReference type="SAM" id="Coils"/>
    </source>
</evidence>
<feature type="region of interest" description="Disordered" evidence="5">
    <location>
        <begin position="668"/>
        <end position="688"/>
    </location>
</feature>
<reference evidence="7 8" key="1">
    <citation type="journal article" date="2018" name="New Phytol.">
        <title>Phylogenomics of Endogonaceae and evolution of mycorrhizas within Mucoromycota.</title>
        <authorList>
            <person name="Chang Y."/>
            <person name="Desiro A."/>
            <person name="Na H."/>
            <person name="Sandor L."/>
            <person name="Lipzen A."/>
            <person name="Clum A."/>
            <person name="Barry K."/>
            <person name="Grigoriev I.V."/>
            <person name="Martin F.M."/>
            <person name="Stajich J.E."/>
            <person name="Smith M.E."/>
            <person name="Bonito G."/>
            <person name="Spatafora J.W."/>
        </authorList>
    </citation>
    <scope>NUCLEOTIDE SEQUENCE [LARGE SCALE GENOMIC DNA]</scope>
    <source>
        <strain evidence="7 8">AD002</strain>
    </source>
</reference>
<feature type="domain" description="GCF C-terminal" evidence="6">
    <location>
        <begin position="530"/>
        <end position="647"/>
    </location>
</feature>
<dbReference type="Pfam" id="PF15458">
    <property type="entry name" value="NTR2"/>
    <property type="match status" value="1"/>
</dbReference>
<dbReference type="EMBL" id="RBNJ01000743">
    <property type="protein sequence ID" value="RUS34071.1"/>
    <property type="molecule type" value="Genomic_DNA"/>
</dbReference>
<dbReference type="InterPro" id="IPR012890">
    <property type="entry name" value="GCFC2-like"/>
</dbReference>
<protein>
    <submittedName>
        <fullName evidence="7">Nineteen complex-related protein 2-domain-containing protein</fullName>
    </submittedName>
</protein>
<organism evidence="7 8">
    <name type="scientific">Jimgerdemannia flammicorona</name>
    <dbReference type="NCBI Taxonomy" id="994334"/>
    <lineage>
        <taxon>Eukaryota</taxon>
        <taxon>Fungi</taxon>
        <taxon>Fungi incertae sedis</taxon>
        <taxon>Mucoromycota</taxon>
        <taxon>Mucoromycotina</taxon>
        <taxon>Endogonomycetes</taxon>
        <taxon>Endogonales</taxon>
        <taxon>Endogonaceae</taxon>
        <taxon>Jimgerdemannia</taxon>
    </lineage>
</organism>
<feature type="region of interest" description="Disordered" evidence="5">
    <location>
        <begin position="1"/>
        <end position="26"/>
    </location>
</feature>
<dbReference type="InterPro" id="IPR022783">
    <property type="entry name" value="GCFC_dom"/>
</dbReference>
<evidence type="ECO:0000313" key="7">
    <source>
        <dbReference type="EMBL" id="RUS34071.1"/>
    </source>
</evidence>
<proteinExistence type="inferred from homology"/>
<dbReference type="PANTHER" id="PTHR12214">
    <property type="entry name" value="GC-RICH SEQUENCE DNA-BINDING FACTOR"/>
    <property type="match status" value="1"/>
</dbReference>
<evidence type="ECO:0000259" key="6">
    <source>
        <dbReference type="Pfam" id="PF07842"/>
    </source>
</evidence>
<keyword evidence="4" id="KW-0175">Coiled coil</keyword>
<dbReference type="GO" id="GO:0003677">
    <property type="term" value="F:DNA binding"/>
    <property type="evidence" value="ECO:0007669"/>
    <property type="project" value="InterPro"/>
</dbReference>
<feature type="compositionally biased region" description="Basic residues" evidence="5">
    <location>
        <begin position="1"/>
        <end position="14"/>
    </location>
</feature>
<comment type="subcellular location">
    <subcellularLocation>
        <location evidence="1">Nucleus</location>
    </subcellularLocation>
</comment>
<comment type="similarity">
    <text evidence="2">Belongs to the GCF family.</text>
</comment>
<evidence type="ECO:0000256" key="1">
    <source>
        <dbReference type="ARBA" id="ARBA00004123"/>
    </source>
</evidence>
<dbReference type="InterPro" id="IPR028211">
    <property type="entry name" value="Ntr2"/>
</dbReference>
<feature type="coiled-coil region" evidence="4">
    <location>
        <begin position="345"/>
        <end position="379"/>
    </location>
</feature>
<gene>
    <name evidence="7" type="ORF">BC938DRAFT_482524</name>
</gene>
<dbReference type="Pfam" id="PF07842">
    <property type="entry name" value="GCFC"/>
    <property type="match status" value="1"/>
</dbReference>
<name>A0A433QW78_9FUNG</name>
<feature type="region of interest" description="Disordered" evidence="5">
    <location>
        <begin position="459"/>
        <end position="504"/>
    </location>
</feature>
<feature type="compositionally biased region" description="Polar residues" evidence="5">
    <location>
        <begin position="95"/>
        <end position="105"/>
    </location>
</feature>
<dbReference type="GO" id="GO:0000390">
    <property type="term" value="P:spliceosomal complex disassembly"/>
    <property type="evidence" value="ECO:0007669"/>
    <property type="project" value="InterPro"/>
</dbReference>
<dbReference type="GO" id="GO:0071008">
    <property type="term" value="C:U2-type post-mRNA release spliceosomal complex"/>
    <property type="evidence" value="ECO:0007669"/>
    <property type="project" value="InterPro"/>
</dbReference>
<keyword evidence="8" id="KW-1185">Reference proteome</keyword>
<feature type="region of interest" description="Disordered" evidence="5">
    <location>
        <begin position="38"/>
        <end position="106"/>
    </location>
</feature>
<dbReference type="Proteomes" id="UP000274822">
    <property type="component" value="Unassembled WGS sequence"/>
</dbReference>
<evidence type="ECO:0000256" key="5">
    <source>
        <dbReference type="SAM" id="MobiDB-lite"/>
    </source>
</evidence>
<keyword evidence="3" id="KW-0539">Nucleus</keyword>